<dbReference type="Proteomes" id="UP001055156">
    <property type="component" value="Unassembled WGS sequence"/>
</dbReference>
<protein>
    <submittedName>
        <fullName evidence="1">Uncharacterized protein</fullName>
    </submittedName>
</protein>
<dbReference type="EMBL" id="BPQV01000005">
    <property type="protein sequence ID" value="GJE27241.1"/>
    <property type="molecule type" value="Genomic_DNA"/>
</dbReference>
<evidence type="ECO:0000313" key="1">
    <source>
        <dbReference type="EMBL" id="GJE27241.1"/>
    </source>
</evidence>
<reference evidence="1" key="1">
    <citation type="journal article" date="2021" name="Front. Microbiol.">
        <title>Comprehensive Comparative Genomics and Phenotyping of Methylobacterium Species.</title>
        <authorList>
            <person name="Alessa O."/>
            <person name="Ogura Y."/>
            <person name="Fujitani Y."/>
            <person name="Takami H."/>
            <person name="Hayashi T."/>
            <person name="Sahin N."/>
            <person name="Tani A."/>
        </authorList>
    </citation>
    <scope>NUCLEOTIDE SEQUENCE</scope>
    <source>
        <strain evidence="1">NBRC 15689</strain>
    </source>
</reference>
<sequence>MSTKLDLTHRDHRIIAAVLRGRAAAQVYRGDRLATRERFESASVEGAADAARAWIDRQNDPAEAQRRAPEVGTADEYVAHFARNPPEGRLRRMLVAHAAAPERILSSDALAEAGGWNSVCAAHAHYAAFGETLAEVLSLTLPRREDGAPVRISAVASAIQEGPPLPSGACHWRLHEEIAQALERLNIAQRPAPA</sequence>
<keyword evidence="2" id="KW-1185">Reference proteome</keyword>
<name>A0ABQ4T6F8_METOR</name>
<accession>A0ABQ4T6F8</accession>
<comment type="caution">
    <text evidence="1">The sequence shown here is derived from an EMBL/GenBank/DDBJ whole genome shotgun (WGS) entry which is preliminary data.</text>
</comment>
<gene>
    <name evidence="1" type="ORF">LKMONMHP_2099</name>
</gene>
<reference evidence="1" key="2">
    <citation type="submission" date="2021-08" db="EMBL/GenBank/DDBJ databases">
        <authorList>
            <person name="Tani A."/>
            <person name="Ola A."/>
            <person name="Ogura Y."/>
            <person name="Katsura K."/>
            <person name="Hayashi T."/>
        </authorList>
    </citation>
    <scope>NUCLEOTIDE SEQUENCE</scope>
    <source>
        <strain evidence="1">NBRC 15689</strain>
    </source>
</reference>
<dbReference type="RefSeq" id="WP_238311094.1">
    <property type="nucleotide sequence ID" value="NZ_BPQV01000005.1"/>
</dbReference>
<organism evidence="1 2">
    <name type="scientific">Methylobacterium organophilum</name>
    <dbReference type="NCBI Taxonomy" id="410"/>
    <lineage>
        <taxon>Bacteria</taxon>
        <taxon>Pseudomonadati</taxon>
        <taxon>Pseudomonadota</taxon>
        <taxon>Alphaproteobacteria</taxon>
        <taxon>Hyphomicrobiales</taxon>
        <taxon>Methylobacteriaceae</taxon>
        <taxon>Methylobacterium</taxon>
    </lineage>
</organism>
<proteinExistence type="predicted"/>
<evidence type="ECO:0000313" key="2">
    <source>
        <dbReference type="Proteomes" id="UP001055156"/>
    </source>
</evidence>